<dbReference type="Gene3D" id="3.40.50.2000">
    <property type="entry name" value="Glycogen Phosphorylase B"/>
    <property type="match status" value="2"/>
</dbReference>
<keyword evidence="3" id="KW-1185">Reference proteome</keyword>
<gene>
    <name evidence="2" type="ORF">GRFL_2408</name>
</gene>
<dbReference type="AlphaFoldDB" id="A0A1L7I7P5"/>
<proteinExistence type="predicted"/>
<dbReference type="SUPFAM" id="SSF53756">
    <property type="entry name" value="UDP-Glycosyltransferase/glycogen phosphorylase"/>
    <property type="match status" value="1"/>
</dbReference>
<evidence type="ECO:0000259" key="1">
    <source>
        <dbReference type="Pfam" id="PF00534"/>
    </source>
</evidence>
<dbReference type="STRING" id="1229726.GRFL_2408"/>
<evidence type="ECO:0000313" key="3">
    <source>
        <dbReference type="Proteomes" id="UP000186230"/>
    </source>
</evidence>
<sequence length="378" mass="44085">MRFSVFTHAEHYFYEGLIYSYGPYVREMNYWISEFDEIHIIAPFTEKKPEKIDTAYHHSDIQFKNIPNLHYKENPFFQNLRKSFFVLQSCFRGMKNTDHIHLRCPGNVGMLALLVSSLFPKKPKTIKYAGNWDPESEQPLSYRFQKWWLSNTFLTRNAKVLVYGNWGNQSKNIIPFFTASFSESEKILEEKHFKPPFRFLFCGSLVEGKRPLLAAEIIHNLYKSGFEVSLGMYGDGPERIKITGYIENNDLEEVIKLHGNQSQETLIEAYKEAHFCILPSKSEGWPKALAEGMFFGCIPIGTEISCVPWMLGRGLRGILIPSTSYRSFYKEDIVLNTSNKISELLKDGKEMKLMSKKAQEWSQKYTLEKFRNEIHKLL</sequence>
<accession>A0A1L7I7P5</accession>
<dbReference type="InterPro" id="IPR050194">
    <property type="entry name" value="Glycosyltransferase_grp1"/>
</dbReference>
<dbReference type="Pfam" id="PF00534">
    <property type="entry name" value="Glycos_transf_1"/>
    <property type="match status" value="1"/>
</dbReference>
<dbReference type="GO" id="GO:0016757">
    <property type="term" value="F:glycosyltransferase activity"/>
    <property type="evidence" value="ECO:0007669"/>
    <property type="project" value="InterPro"/>
</dbReference>
<reference evidence="2 3" key="1">
    <citation type="submission" date="2016-07" db="EMBL/GenBank/DDBJ databases">
        <title>Multi-omics approach to identify versatile polysaccharide utilization systems of a marine flavobacterium Gramella flava.</title>
        <authorList>
            <person name="Tang K."/>
        </authorList>
    </citation>
    <scope>NUCLEOTIDE SEQUENCE [LARGE SCALE GENOMIC DNA]</scope>
    <source>
        <strain evidence="2 3">JLT2011</strain>
    </source>
</reference>
<protein>
    <submittedName>
        <fullName evidence="2">Glycosyl transferase, group 1</fullName>
        <ecNumber evidence="2">2.-.-.-</ecNumber>
    </submittedName>
</protein>
<dbReference type="OrthoDB" id="1395864at2"/>
<dbReference type="PANTHER" id="PTHR45947">
    <property type="entry name" value="SULFOQUINOVOSYL TRANSFERASE SQD2"/>
    <property type="match status" value="1"/>
</dbReference>
<dbReference type="KEGG" id="gfl:GRFL_2408"/>
<dbReference type="CDD" id="cd03801">
    <property type="entry name" value="GT4_PimA-like"/>
    <property type="match status" value="1"/>
</dbReference>
<dbReference type="InterPro" id="IPR001296">
    <property type="entry name" value="Glyco_trans_1"/>
</dbReference>
<keyword evidence="2" id="KW-0808">Transferase</keyword>
<dbReference type="Proteomes" id="UP000186230">
    <property type="component" value="Chromosome"/>
</dbReference>
<feature type="domain" description="Glycosyl transferase family 1" evidence="1">
    <location>
        <begin position="190"/>
        <end position="361"/>
    </location>
</feature>
<evidence type="ECO:0000313" key="2">
    <source>
        <dbReference type="EMBL" id="APU69132.1"/>
    </source>
</evidence>
<dbReference type="EMBL" id="CP016359">
    <property type="protein sequence ID" value="APU69132.1"/>
    <property type="molecule type" value="Genomic_DNA"/>
</dbReference>
<dbReference type="RefSeq" id="WP_083646112.1">
    <property type="nucleotide sequence ID" value="NZ_CP016359.1"/>
</dbReference>
<dbReference type="PANTHER" id="PTHR45947:SF3">
    <property type="entry name" value="SULFOQUINOVOSYL TRANSFERASE SQD2"/>
    <property type="match status" value="1"/>
</dbReference>
<name>A0A1L7I7P5_9FLAO</name>
<dbReference type="EC" id="2.-.-.-" evidence="2"/>
<organism evidence="2 3">
    <name type="scientific">Christiangramia flava JLT2011</name>
    <dbReference type="NCBI Taxonomy" id="1229726"/>
    <lineage>
        <taxon>Bacteria</taxon>
        <taxon>Pseudomonadati</taxon>
        <taxon>Bacteroidota</taxon>
        <taxon>Flavobacteriia</taxon>
        <taxon>Flavobacteriales</taxon>
        <taxon>Flavobacteriaceae</taxon>
        <taxon>Christiangramia</taxon>
    </lineage>
</organism>